<gene>
    <name evidence="3" type="ORF">L596_001590</name>
</gene>
<evidence type="ECO:0000256" key="1">
    <source>
        <dbReference type="SAM" id="Phobius"/>
    </source>
</evidence>
<protein>
    <recommendedName>
        <fullName evidence="5">Sema domain-containing protein</fullName>
    </recommendedName>
</protein>
<comment type="caution">
    <text evidence="3">The sequence shown here is derived from an EMBL/GenBank/DDBJ whole genome shotgun (WGS) entry which is preliminary data.</text>
</comment>
<reference evidence="3 4" key="2">
    <citation type="journal article" date="2019" name="G3 (Bethesda)">
        <title>Hybrid Assembly of the Genome of the Entomopathogenic Nematode Steinernema carpocapsae Identifies the X-Chromosome.</title>
        <authorList>
            <person name="Serra L."/>
            <person name="Macchietto M."/>
            <person name="Macias-Munoz A."/>
            <person name="McGill C.J."/>
            <person name="Rodriguez I.M."/>
            <person name="Rodriguez B."/>
            <person name="Murad R."/>
            <person name="Mortazavi A."/>
        </authorList>
    </citation>
    <scope>NUCLEOTIDE SEQUENCE [LARGE SCALE GENOMIC DNA]</scope>
    <source>
        <strain evidence="3 4">ALL</strain>
    </source>
</reference>
<proteinExistence type="predicted"/>
<keyword evidence="2" id="KW-0732">Signal</keyword>
<evidence type="ECO:0000256" key="2">
    <source>
        <dbReference type="SAM" id="SignalP"/>
    </source>
</evidence>
<feature type="chain" id="PRO_5020715083" description="Sema domain-containing protein" evidence="2">
    <location>
        <begin position="22"/>
        <end position="388"/>
    </location>
</feature>
<dbReference type="OrthoDB" id="5801491at2759"/>
<name>A0A4U8ULW8_STECR</name>
<dbReference type="AlphaFoldDB" id="A0A4U8ULW8"/>
<feature type="signal peptide" evidence="2">
    <location>
        <begin position="1"/>
        <end position="21"/>
    </location>
</feature>
<keyword evidence="1" id="KW-0812">Transmembrane</keyword>
<organism evidence="3 4">
    <name type="scientific">Steinernema carpocapsae</name>
    <name type="common">Entomopathogenic nematode</name>
    <dbReference type="NCBI Taxonomy" id="34508"/>
    <lineage>
        <taxon>Eukaryota</taxon>
        <taxon>Metazoa</taxon>
        <taxon>Ecdysozoa</taxon>
        <taxon>Nematoda</taxon>
        <taxon>Chromadorea</taxon>
        <taxon>Rhabditida</taxon>
        <taxon>Tylenchina</taxon>
        <taxon>Panagrolaimomorpha</taxon>
        <taxon>Strongyloidoidea</taxon>
        <taxon>Steinernematidae</taxon>
        <taxon>Steinernema</taxon>
    </lineage>
</organism>
<keyword evidence="4" id="KW-1185">Reference proteome</keyword>
<sequence length="388" mass="43856">MNFLSRLSVVLLLCFVDSSSAASFSELFGTDQYALIGVSGCNVTLETKLPQGSCPSHFTDEIEPSKERCVWKSLTLLSDSSNSSLTLPQILAFGSVGEKRVVLLKSLDYPDRIVDGKKMTTTVMTENSVNVPQLEGLDPVNVLYDSESRILYVISKSDKSTFIINSYAVLSRPRANLRLRHVYTLPIFEEFARLQWFSDPYKQKFYFYDKSQYGDIQIRSIRFTDFIRSVTVPKQSTDALGILDEILSEDRFTISVTGGVVFSAEYAAVNSYHIKSLQESCESIKCDFHENTVVEQVFLVENWDYCKLRDGHKADYETCQKERKIFSKEEKISSDTASTLLKIVALLVAILTIGVIISLIITLIRFQKNLQRMKESTHNLTISSTIHA</sequence>
<reference evidence="3 4" key="1">
    <citation type="journal article" date="2015" name="Genome Biol.">
        <title>Comparative genomics of Steinernema reveals deeply conserved gene regulatory networks.</title>
        <authorList>
            <person name="Dillman A.R."/>
            <person name="Macchietto M."/>
            <person name="Porter C.F."/>
            <person name="Rogers A."/>
            <person name="Williams B."/>
            <person name="Antoshechkin I."/>
            <person name="Lee M.M."/>
            <person name="Goodwin Z."/>
            <person name="Lu X."/>
            <person name="Lewis E.E."/>
            <person name="Goodrich-Blair H."/>
            <person name="Stock S.P."/>
            <person name="Adams B.J."/>
            <person name="Sternberg P.W."/>
            <person name="Mortazavi A."/>
        </authorList>
    </citation>
    <scope>NUCLEOTIDE SEQUENCE [LARGE SCALE GENOMIC DNA]</scope>
    <source>
        <strain evidence="3 4">ALL</strain>
    </source>
</reference>
<keyword evidence="1" id="KW-0472">Membrane</keyword>
<accession>A0A4U8ULW8</accession>
<feature type="transmembrane region" description="Helical" evidence="1">
    <location>
        <begin position="343"/>
        <end position="364"/>
    </location>
</feature>
<dbReference type="Proteomes" id="UP000298663">
    <property type="component" value="Unassembled WGS sequence"/>
</dbReference>
<dbReference type="EMBL" id="AZBU02000001">
    <property type="protein sequence ID" value="TMS33902.1"/>
    <property type="molecule type" value="Genomic_DNA"/>
</dbReference>
<evidence type="ECO:0000313" key="4">
    <source>
        <dbReference type="Proteomes" id="UP000298663"/>
    </source>
</evidence>
<evidence type="ECO:0000313" key="3">
    <source>
        <dbReference type="EMBL" id="TMS33902.1"/>
    </source>
</evidence>
<evidence type="ECO:0008006" key="5">
    <source>
        <dbReference type="Google" id="ProtNLM"/>
    </source>
</evidence>
<keyword evidence="1" id="KW-1133">Transmembrane helix</keyword>